<reference evidence="4" key="1">
    <citation type="submission" date="2025-08" db="UniProtKB">
        <authorList>
            <consortium name="Ensembl"/>
        </authorList>
    </citation>
    <scope>IDENTIFICATION</scope>
</reference>
<dbReference type="InterPro" id="IPR013126">
    <property type="entry name" value="Hsp_70_fam"/>
</dbReference>
<proteinExistence type="inferred from homology"/>
<dbReference type="GO" id="GO:0140662">
    <property type="term" value="F:ATP-dependent protein folding chaperone"/>
    <property type="evidence" value="ECO:0007669"/>
    <property type="project" value="InterPro"/>
</dbReference>
<name>A0A672N4B2_SINGR</name>
<sequence>MANSLLYIAIDFGTSYSGYAFSFAKDVKDTVRVSLWTTENGEKTSKTPTCILFDEEKKFLKFGYEAMLTYTRSTTKTQAKKEFLFEHFKMVLYDKEVNRNLMITAKNGEQMKAMTVFSESLQYLKDHALKRIEMNTSEKRFIASDITWILTVPAIWHAAAKQFMREAAIEAGLVTESEPERLIFALEPEAASVYCMQLPKDGFIAEDFSTDRLKQSPGTQYMVVDCGGGTIDITVHEVVEEGHLKELHAASGNDMGGQRVDGNVISFLKDIFSEKIFDEFEREHPTELLKLKCEIANLKSYDTDVTIWCPLNLKEIANKRHGKSMESYFKGVCGAKWEDGSIMIEEQQLRRFFDSSLRAIETSIKHIVKNTQLNIEYMLLVGGYSQSPTLLQFMRKHFGSKHKILCPDAPQVAILKGAIAYGKKPTVVKSRICTLTYGFDTCTPFNESIHKGKSKYVNSLGKEYCDVIFEKLISKGESVLCNELKVFTRWPVKPKQTSMKFGFYSTTRQNVMYVDEWGVECIGSLMVGMPNTDKDMSREVRLEVQFGSTEMKATASDMESAETKSVQFDFMSK</sequence>
<dbReference type="PANTHER" id="PTHR14187:SF5">
    <property type="entry name" value="HEAT SHOCK 70 KDA PROTEIN 12A"/>
    <property type="match status" value="1"/>
</dbReference>
<dbReference type="KEGG" id="sgh:107571941"/>
<dbReference type="RefSeq" id="XP_016113814.1">
    <property type="nucleotide sequence ID" value="XM_016258328.1"/>
</dbReference>
<evidence type="ECO:0000313" key="4">
    <source>
        <dbReference type="Ensembl" id="ENSSGRP00000044631.1"/>
    </source>
</evidence>
<dbReference type="Gene3D" id="3.30.420.40">
    <property type="match status" value="2"/>
</dbReference>
<evidence type="ECO:0000256" key="3">
    <source>
        <dbReference type="ARBA" id="ARBA00022840"/>
    </source>
</evidence>
<dbReference type="CDD" id="cd10229">
    <property type="entry name" value="ASKHA_NBD_HSP70_HSPA12"/>
    <property type="match status" value="1"/>
</dbReference>
<evidence type="ECO:0000256" key="2">
    <source>
        <dbReference type="ARBA" id="ARBA00022741"/>
    </source>
</evidence>
<dbReference type="PANTHER" id="PTHR14187">
    <property type="entry name" value="ALPHA KINASE/ELONGATION FACTOR 2 KINASE"/>
    <property type="match status" value="1"/>
</dbReference>
<dbReference type="AlphaFoldDB" id="A0A672N4B2"/>
<dbReference type="InParanoid" id="A0A672N4B2"/>
<organism evidence="4 5">
    <name type="scientific">Sinocyclocheilus grahami</name>
    <name type="common">Dianchi golden-line fish</name>
    <name type="synonym">Barbus grahami</name>
    <dbReference type="NCBI Taxonomy" id="75366"/>
    <lineage>
        <taxon>Eukaryota</taxon>
        <taxon>Metazoa</taxon>
        <taxon>Chordata</taxon>
        <taxon>Craniata</taxon>
        <taxon>Vertebrata</taxon>
        <taxon>Euteleostomi</taxon>
        <taxon>Actinopterygii</taxon>
        <taxon>Neopterygii</taxon>
        <taxon>Teleostei</taxon>
        <taxon>Ostariophysi</taxon>
        <taxon>Cypriniformes</taxon>
        <taxon>Cyprinidae</taxon>
        <taxon>Cyprininae</taxon>
        <taxon>Sinocyclocheilus</taxon>
    </lineage>
</organism>
<keyword evidence="5" id="KW-1185">Reference proteome</keyword>
<keyword evidence="3" id="KW-0067">ATP-binding</keyword>
<dbReference type="OrthoDB" id="2963168at2759"/>
<dbReference type="OMA" id="EWRTKYD"/>
<dbReference type="GO" id="GO:0005524">
    <property type="term" value="F:ATP binding"/>
    <property type="evidence" value="ECO:0007669"/>
    <property type="project" value="UniProtKB-KW"/>
</dbReference>
<gene>
    <name evidence="4" type="primary">LOC107571941</name>
</gene>
<reference evidence="4" key="2">
    <citation type="submission" date="2025-09" db="UniProtKB">
        <authorList>
            <consortium name="Ensembl"/>
        </authorList>
    </citation>
    <scope>IDENTIFICATION</scope>
</reference>
<evidence type="ECO:0000256" key="1">
    <source>
        <dbReference type="ARBA" id="ARBA00007381"/>
    </source>
</evidence>
<dbReference type="SUPFAM" id="SSF53067">
    <property type="entry name" value="Actin-like ATPase domain"/>
    <property type="match status" value="2"/>
</dbReference>
<dbReference type="Pfam" id="PF00012">
    <property type="entry name" value="HSP70"/>
    <property type="match status" value="1"/>
</dbReference>
<dbReference type="Ensembl" id="ENSSGRT00000047775.1">
    <property type="protein sequence ID" value="ENSSGRP00000044631.1"/>
    <property type="gene ID" value="ENSSGRG00000023995.1"/>
</dbReference>
<accession>A0A672N4B2</accession>
<protein>
    <submittedName>
        <fullName evidence="4">Heat shock 70 kDa protein 12A-like</fullName>
    </submittedName>
</protein>
<keyword evidence="2" id="KW-0547">Nucleotide-binding</keyword>
<dbReference type="FunCoup" id="A0A672N4B2">
    <property type="interactions" value="4"/>
</dbReference>
<comment type="similarity">
    <text evidence="1">Belongs to the heat shock protein 70 family.</text>
</comment>
<dbReference type="InterPro" id="IPR043129">
    <property type="entry name" value="ATPase_NBD"/>
</dbReference>
<dbReference type="GeneID" id="107571941"/>
<evidence type="ECO:0000313" key="5">
    <source>
        <dbReference type="Proteomes" id="UP000472262"/>
    </source>
</evidence>
<dbReference type="Proteomes" id="UP000472262">
    <property type="component" value="Unassembled WGS sequence"/>
</dbReference>